<dbReference type="PROSITE" id="PS50127">
    <property type="entry name" value="UBC_2"/>
    <property type="match status" value="1"/>
</dbReference>
<dbReference type="InterPro" id="IPR015940">
    <property type="entry name" value="UBA"/>
</dbReference>
<dbReference type="SMART" id="SM00212">
    <property type="entry name" value="UBCc"/>
    <property type="match status" value="1"/>
</dbReference>
<evidence type="ECO:0000313" key="11">
    <source>
        <dbReference type="Proteomes" id="UP000751190"/>
    </source>
</evidence>
<keyword evidence="11" id="KW-1185">Reference proteome</keyword>
<dbReference type="InterPro" id="IPR000608">
    <property type="entry name" value="UBC"/>
</dbReference>
<evidence type="ECO:0000256" key="1">
    <source>
        <dbReference type="ARBA" id="ARBA00012486"/>
    </source>
</evidence>
<evidence type="ECO:0000256" key="5">
    <source>
        <dbReference type="ARBA" id="ARBA00022840"/>
    </source>
</evidence>
<evidence type="ECO:0000256" key="3">
    <source>
        <dbReference type="ARBA" id="ARBA00022741"/>
    </source>
</evidence>
<dbReference type="InterPro" id="IPR009060">
    <property type="entry name" value="UBA-like_sf"/>
</dbReference>
<dbReference type="SUPFAM" id="SSF46934">
    <property type="entry name" value="UBA-like"/>
    <property type="match status" value="1"/>
</dbReference>
<dbReference type="GO" id="GO:0005524">
    <property type="term" value="F:ATP binding"/>
    <property type="evidence" value="ECO:0007669"/>
    <property type="project" value="UniProtKB-UniRule"/>
</dbReference>
<dbReference type="Gene3D" id="3.10.110.10">
    <property type="entry name" value="Ubiquitin Conjugating Enzyme"/>
    <property type="match status" value="1"/>
</dbReference>
<dbReference type="CDD" id="cd23800">
    <property type="entry name" value="UBCc_UBE2K"/>
    <property type="match status" value="1"/>
</dbReference>
<evidence type="ECO:0000256" key="4">
    <source>
        <dbReference type="ARBA" id="ARBA00022786"/>
    </source>
</evidence>
<keyword evidence="4 7" id="KW-0833">Ubl conjugation pathway</keyword>
<dbReference type="AlphaFoldDB" id="A0A8J5XI36"/>
<proteinExistence type="inferred from homology"/>
<dbReference type="SMART" id="SM00165">
    <property type="entry name" value="UBA"/>
    <property type="match status" value="1"/>
</dbReference>
<feature type="domain" description="UBC core" evidence="9">
    <location>
        <begin position="2"/>
        <end position="151"/>
    </location>
</feature>
<evidence type="ECO:0000259" key="9">
    <source>
        <dbReference type="PROSITE" id="PS50127"/>
    </source>
</evidence>
<dbReference type="Proteomes" id="UP000751190">
    <property type="component" value="Unassembled WGS sequence"/>
</dbReference>
<dbReference type="Gene3D" id="1.10.8.10">
    <property type="entry name" value="DNA helicase RuvA subunit, C-terminal domain"/>
    <property type="match status" value="1"/>
</dbReference>
<dbReference type="FunFam" id="3.10.110.10:FF:000037">
    <property type="entry name" value="ubiquitin-conjugating enzyme E2 27"/>
    <property type="match status" value="1"/>
</dbReference>
<dbReference type="PROSITE" id="PS00183">
    <property type="entry name" value="UBC_1"/>
    <property type="match status" value="1"/>
</dbReference>
<dbReference type="Pfam" id="PF00627">
    <property type="entry name" value="UBA"/>
    <property type="match status" value="1"/>
</dbReference>
<protein>
    <recommendedName>
        <fullName evidence="1">E2 ubiquitin-conjugating enzyme</fullName>
        <ecNumber evidence="1">2.3.2.23</ecNumber>
    </recommendedName>
</protein>
<evidence type="ECO:0000256" key="2">
    <source>
        <dbReference type="ARBA" id="ARBA00022679"/>
    </source>
</evidence>
<reference evidence="10" key="1">
    <citation type="submission" date="2021-05" db="EMBL/GenBank/DDBJ databases">
        <title>The genome of the haptophyte Pavlova lutheri (Diacronema luteri, Pavlovales) - a model for lipid biosynthesis in eukaryotic algae.</title>
        <authorList>
            <person name="Hulatt C.J."/>
            <person name="Posewitz M.C."/>
        </authorList>
    </citation>
    <scope>NUCLEOTIDE SEQUENCE</scope>
    <source>
        <strain evidence="10">NIVA-4/92</strain>
    </source>
</reference>
<name>A0A8J5XI36_DIALT</name>
<sequence length="195" mass="21708">MSDLKRIRKEFTECKKDLETSGLDVSMPDESNLLHWKATIKGPVGTPYEGGIFRIDIQLPSDYPFVPPKMKYETRIWHPNISSESGAICLDILKNEWSPALTIRTALLSLQALMSAPEPDDPQDAVVASQYKKNTAEFSSTAKYWTETYASGSNEDDAIRKLVEMGFEVDVCKRALKQFGGDENKALDSLLAGLA</sequence>
<evidence type="ECO:0000259" key="8">
    <source>
        <dbReference type="PROSITE" id="PS50030"/>
    </source>
</evidence>
<dbReference type="EC" id="2.3.2.23" evidence="1"/>
<keyword evidence="5 7" id="KW-0067">ATP-binding</keyword>
<evidence type="ECO:0000256" key="6">
    <source>
        <dbReference type="PROSITE-ProRule" id="PRU10133"/>
    </source>
</evidence>
<dbReference type="PROSITE" id="PS50030">
    <property type="entry name" value="UBA"/>
    <property type="match status" value="1"/>
</dbReference>
<organism evidence="10 11">
    <name type="scientific">Diacronema lutheri</name>
    <name type="common">Unicellular marine alga</name>
    <name type="synonym">Monochrysis lutheri</name>
    <dbReference type="NCBI Taxonomy" id="2081491"/>
    <lineage>
        <taxon>Eukaryota</taxon>
        <taxon>Haptista</taxon>
        <taxon>Haptophyta</taxon>
        <taxon>Pavlovophyceae</taxon>
        <taxon>Pavlovales</taxon>
        <taxon>Pavlovaceae</taxon>
        <taxon>Diacronema</taxon>
    </lineage>
</organism>
<comment type="similarity">
    <text evidence="7">Belongs to the ubiquitin-conjugating enzyme family.</text>
</comment>
<feature type="domain" description="UBA" evidence="8">
    <location>
        <begin position="153"/>
        <end position="193"/>
    </location>
</feature>
<keyword evidence="3 7" id="KW-0547">Nucleotide-binding</keyword>
<dbReference type="GO" id="GO:0061631">
    <property type="term" value="F:ubiquitin conjugating enzyme activity"/>
    <property type="evidence" value="ECO:0007669"/>
    <property type="project" value="UniProtKB-EC"/>
</dbReference>
<feature type="active site" description="Glycyl thioester intermediate" evidence="6">
    <location>
        <position position="89"/>
    </location>
</feature>
<evidence type="ECO:0000256" key="7">
    <source>
        <dbReference type="RuleBase" id="RU362109"/>
    </source>
</evidence>
<dbReference type="InterPro" id="IPR023313">
    <property type="entry name" value="UBQ-conjugating_AS"/>
</dbReference>
<evidence type="ECO:0000313" key="10">
    <source>
        <dbReference type="EMBL" id="KAG8467898.1"/>
    </source>
</evidence>
<dbReference type="InterPro" id="IPR016135">
    <property type="entry name" value="UBQ-conjugating_enzyme/RWD"/>
</dbReference>
<accession>A0A8J5XI36</accession>
<dbReference type="EMBL" id="JAGTXO010000005">
    <property type="protein sequence ID" value="KAG8467898.1"/>
    <property type="molecule type" value="Genomic_DNA"/>
</dbReference>
<dbReference type="OMA" id="WTHAYAG"/>
<gene>
    <name evidence="10" type="ORF">KFE25_006950</name>
</gene>
<dbReference type="PANTHER" id="PTHR24068">
    <property type="entry name" value="UBIQUITIN-CONJUGATING ENZYME E2"/>
    <property type="match status" value="1"/>
</dbReference>
<dbReference type="Pfam" id="PF00179">
    <property type="entry name" value="UQ_con"/>
    <property type="match status" value="1"/>
</dbReference>
<dbReference type="SUPFAM" id="SSF54495">
    <property type="entry name" value="UBC-like"/>
    <property type="match status" value="1"/>
</dbReference>
<keyword evidence="2" id="KW-0808">Transferase</keyword>
<comment type="caution">
    <text evidence="10">The sequence shown here is derived from an EMBL/GenBank/DDBJ whole genome shotgun (WGS) entry which is preliminary data.</text>
</comment>
<dbReference type="OrthoDB" id="7851174at2759"/>